<dbReference type="InterPro" id="IPR011004">
    <property type="entry name" value="Trimer_LpxA-like_sf"/>
</dbReference>
<dbReference type="Gene3D" id="2.160.10.10">
    <property type="entry name" value="Hexapeptide repeat proteins"/>
    <property type="match status" value="1"/>
</dbReference>
<proteinExistence type="inferred from homology"/>
<dbReference type="PANTHER" id="PTHR43300">
    <property type="entry name" value="ACETYLTRANSFERASE"/>
    <property type="match status" value="1"/>
</dbReference>
<protein>
    <submittedName>
        <fullName evidence="5">Transferase hexapeptide (Six repeat-containing protein)</fullName>
    </submittedName>
</protein>
<dbReference type="GO" id="GO:0016746">
    <property type="term" value="F:acyltransferase activity"/>
    <property type="evidence" value="ECO:0007669"/>
    <property type="project" value="UniProtKB-KW"/>
</dbReference>
<accession>A0A1G4SBY4</accession>
<keyword evidence="3" id="KW-0677">Repeat</keyword>
<evidence type="ECO:0000256" key="1">
    <source>
        <dbReference type="ARBA" id="ARBA00007274"/>
    </source>
</evidence>
<organism evidence="5 6">
    <name type="scientific">Rhizobium mongolense subsp. loessense</name>
    <dbReference type="NCBI Taxonomy" id="158890"/>
    <lineage>
        <taxon>Bacteria</taxon>
        <taxon>Pseudomonadati</taxon>
        <taxon>Pseudomonadota</taxon>
        <taxon>Alphaproteobacteria</taxon>
        <taxon>Hyphomicrobiales</taxon>
        <taxon>Rhizobiaceae</taxon>
        <taxon>Rhizobium/Agrobacterium group</taxon>
        <taxon>Rhizobium</taxon>
    </lineage>
</organism>
<dbReference type="PANTHER" id="PTHR43300:SF11">
    <property type="entry name" value="ACETYLTRANSFERASE RV3034C-RELATED"/>
    <property type="match status" value="1"/>
</dbReference>
<dbReference type="InterPro" id="IPR018357">
    <property type="entry name" value="Hexapep_transf_CS"/>
</dbReference>
<dbReference type="Pfam" id="PF00132">
    <property type="entry name" value="Hexapep"/>
    <property type="match status" value="1"/>
</dbReference>
<evidence type="ECO:0000256" key="4">
    <source>
        <dbReference type="ARBA" id="ARBA00023315"/>
    </source>
</evidence>
<name>A0A1G4SBY4_9HYPH</name>
<keyword evidence="4" id="KW-0012">Acyltransferase</keyword>
<dbReference type="Proteomes" id="UP000199542">
    <property type="component" value="Unassembled WGS sequence"/>
</dbReference>
<dbReference type="EMBL" id="FMTM01000005">
    <property type="protein sequence ID" value="SCW66703.1"/>
    <property type="molecule type" value="Genomic_DNA"/>
</dbReference>
<dbReference type="CDD" id="cd03349">
    <property type="entry name" value="LbH_XAT"/>
    <property type="match status" value="1"/>
</dbReference>
<dbReference type="InterPro" id="IPR001451">
    <property type="entry name" value="Hexapep"/>
</dbReference>
<dbReference type="RefSeq" id="WP_092586294.1">
    <property type="nucleotide sequence ID" value="NZ_FMTM01000005.1"/>
</dbReference>
<gene>
    <name evidence="5" type="ORF">SAMN02927900_03629</name>
</gene>
<dbReference type="InterPro" id="IPR050179">
    <property type="entry name" value="Trans_hexapeptide_repeat"/>
</dbReference>
<evidence type="ECO:0000256" key="2">
    <source>
        <dbReference type="ARBA" id="ARBA00022679"/>
    </source>
</evidence>
<dbReference type="AlphaFoldDB" id="A0A1G4SBY4"/>
<comment type="similarity">
    <text evidence="1">Belongs to the transferase hexapeptide repeat family.</text>
</comment>
<evidence type="ECO:0000313" key="5">
    <source>
        <dbReference type="EMBL" id="SCW66703.1"/>
    </source>
</evidence>
<evidence type="ECO:0000256" key="3">
    <source>
        <dbReference type="ARBA" id="ARBA00022737"/>
    </source>
</evidence>
<evidence type="ECO:0000313" key="6">
    <source>
        <dbReference type="Proteomes" id="UP000199542"/>
    </source>
</evidence>
<dbReference type="SUPFAM" id="SSF51161">
    <property type="entry name" value="Trimeric LpxA-like enzymes"/>
    <property type="match status" value="1"/>
</dbReference>
<sequence length="204" mass="23180">MVNEFEKYVRTGRSSVFPGVKIGYRSYVNDSMIRSGTTIGRYCSIGRRCTLNAGRHPTDWLSTHPYFFDPEYNAANLPPWDRPQRLDIGSDVWIGDNVVILNGLTIGDGAVVGAGSIVTKDVPSYAIHAGAPARLLRYRFSPKIISELLELRWWDYEEAILVDIPWNDIGKSLQILRERINSGRYKIMPEHVAARPEQPFRMPL</sequence>
<reference evidence="5 6" key="1">
    <citation type="submission" date="2016-10" db="EMBL/GenBank/DDBJ databases">
        <authorList>
            <person name="de Groot N.N."/>
        </authorList>
    </citation>
    <scope>NUCLEOTIDE SEQUENCE [LARGE SCALE GENOMIC DNA]</scope>
    <source>
        <strain evidence="5 6">CGMCC 1.3401</strain>
    </source>
</reference>
<keyword evidence="2 5" id="KW-0808">Transferase</keyword>
<dbReference type="PROSITE" id="PS00101">
    <property type="entry name" value="HEXAPEP_TRANSFERASES"/>
    <property type="match status" value="1"/>
</dbReference>